<dbReference type="Pfam" id="PF17932">
    <property type="entry name" value="TetR_C_24"/>
    <property type="match status" value="1"/>
</dbReference>
<dbReference type="InterPro" id="IPR001647">
    <property type="entry name" value="HTH_TetR"/>
</dbReference>
<dbReference type="InterPro" id="IPR050109">
    <property type="entry name" value="HTH-type_TetR-like_transc_reg"/>
</dbReference>
<dbReference type="PROSITE" id="PS50977">
    <property type="entry name" value="HTH_TETR_2"/>
    <property type="match status" value="1"/>
</dbReference>
<evidence type="ECO:0000256" key="3">
    <source>
        <dbReference type="ARBA" id="ARBA00023125"/>
    </source>
</evidence>
<dbReference type="FunFam" id="1.10.10.60:FF:000289">
    <property type="entry name" value="TetR family transcriptional regulator"/>
    <property type="match status" value="1"/>
</dbReference>
<keyword evidence="1" id="KW-0678">Repressor</keyword>
<comment type="caution">
    <text evidence="7">The sequence shown here is derived from an EMBL/GenBank/DDBJ whole genome shotgun (WGS) entry which is preliminary data.</text>
</comment>
<organism evidence="7 8">
    <name type="scientific">Nocardia flavorosea</name>
    <dbReference type="NCBI Taxonomy" id="53429"/>
    <lineage>
        <taxon>Bacteria</taxon>
        <taxon>Bacillati</taxon>
        <taxon>Actinomycetota</taxon>
        <taxon>Actinomycetes</taxon>
        <taxon>Mycobacteriales</taxon>
        <taxon>Nocardiaceae</taxon>
        <taxon>Nocardia</taxon>
    </lineage>
</organism>
<evidence type="ECO:0000256" key="2">
    <source>
        <dbReference type="ARBA" id="ARBA00023015"/>
    </source>
</evidence>
<dbReference type="SUPFAM" id="SSF48498">
    <property type="entry name" value="Tetracyclin repressor-like, C-terminal domain"/>
    <property type="match status" value="1"/>
</dbReference>
<dbReference type="InterPro" id="IPR036271">
    <property type="entry name" value="Tet_transcr_reg_TetR-rel_C_sf"/>
</dbReference>
<feature type="DNA-binding region" description="H-T-H motif" evidence="5">
    <location>
        <begin position="71"/>
        <end position="90"/>
    </location>
</feature>
<dbReference type="Gene3D" id="1.10.357.10">
    <property type="entry name" value="Tetracycline Repressor, domain 2"/>
    <property type="match status" value="1"/>
</dbReference>
<dbReference type="GO" id="GO:0000976">
    <property type="term" value="F:transcription cis-regulatory region binding"/>
    <property type="evidence" value="ECO:0007669"/>
    <property type="project" value="TreeGrafter"/>
</dbReference>
<evidence type="ECO:0000259" key="6">
    <source>
        <dbReference type="PROSITE" id="PS50977"/>
    </source>
</evidence>
<dbReference type="AlphaFoldDB" id="A0A846YDW9"/>
<evidence type="ECO:0000256" key="4">
    <source>
        <dbReference type="ARBA" id="ARBA00023163"/>
    </source>
</evidence>
<dbReference type="PANTHER" id="PTHR30055">
    <property type="entry name" value="HTH-TYPE TRANSCRIPTIONAL REGULATOR RUTR"/>
    <property type="match status" value="1"/>
</dbReference>
<evidence type="ECO:0000256" key="1">
    <source>
        <dbReference type="ARBA" id="ARBA00022491"/>
    </source>
</evidence>
<keyword evidence="8" id="KW-1185">Reference proteome</keyword>
<dbReference type="Gene3D" id="1.10.10.60">
    <property type="entry name" value="Homeodomain-like"/>
    <property type="match status" value="1"/>
</dbReference>
<sequence>MLRARRVRLRYVRGEPETPGPIRFPLPWTQANAWLYYGRVTAPDPSKSARRTELLDLAADLFAERGVRATTVRDIADAAGILSGSLYHHFSSKEGMVDEILRGFLDELFGRYREIADAGLSCRATLEALVLASYEAIDRSHAAVAIYQSEAKRLQTSERFAYIDEYNREFRELWRRVLTSGVADGSFRPELDVDLAYRFLRDTVWVAVRWYQPGGGSVTVDTLAKQYLTIVLDGLTVPGHTD</sequence>
<keyword evidence="2" id="KW-0805">Transcription regulation</keyword>
<dbReference type="InterPro" id="IPR009057">
    <property type="entry name" value="Homeodomain-like_sf"/>
</dbReference>
<dbReference type="PANTHER" id="PTHR30055:SF175">
    <property type="entry name" value="HTH-TYPE TRANSCRIPTIONAL REPRESSOR KSTR2"/>
    <property type="match status" value="1"/>
</dbReference>
<name>A0A846YDW9_9NOCA</name>
<keyword evidence="3 5" id="KW-0238">DNA-binding</keyword>
<dbReference type="GO" id="GO:0003700">
    <property type="term" value="F:DNA-binding transcription factor activity"/>
    <property type="evidence" value="ECO:0007669"/>
    <property type="project" value="TreeGrafter"/>
</dbReference>
<feature type="domain" description="HTH tetR-type" evidence="6">
    <location>
        <begin position="48"/>
        <end position="108"/>
    </location>
</feature>
<protein>
    <submittedName>
        <fullName evidence="7">TetR/AcrR family transcriptional regulator</fullName>
    </submittedName>
</protein>
<dbReference type="SUPFAM" id="SSF46689">
    <property type="entry name" value="Homeodomain-like"/>
    <property type="match status" value="1"/>
</dbReference>
<evidence type="ECO:0000313" key="7">
    <source>
        <dbReference type="EMBL" id="NKY55922.1"/>
    </source>
</evidence>
<keyword evidence="4" id="KW-0804">Transcription</keyword>
<dbReference type="Pfam" id="PF00440">
    <property type="entry name" value="TetR_N"/>
    <property type="match status" value="1"/>
</dbReference>
<dbReference type="InterPro" id="IPR041490">
    <property type="entry name" value="KstR2_TetR_C"/>
</dbReference>
<evidence type="ECO:0000313" key="8">
    <source>
        <dbReference type="Proteomes" id="UP000570678"/>
    </source>
</evidence>
<accession>A0A846YDW9</accession>
<evidence type="ECO:0000256" key="5">
    <source>
        <dbReference type="PROSITE-ProRule" id="PRU00335"/>
    </source>
</evidence>
<dbReference type="PRINTS" id="PR00455">
    <property type="entry name" value="HTHTETR"/>
</dbReference>
<gene>
    <name evidence="7" type="ORF">HGA15_07065</name>
</gene>
<reference evidence="7 8" key="1">
    <citation type="submission" date="2020-04" db="EMBL/GenBank/DDBJ databases">
        <title>MicrobeNet Type strains.</title>
        <authorList>
            <person name="Nicholson A.C."/>
        </authorList>
    </citation>
    <scope>NUCLEOTIDE SEQUENCE [LARGE SCALE GENOMIC DNA]</scope>
    <source>
        <strain evidence="7 8">JCM 3332</strain>
    </source>
</reference>
<dbReference type="EMBL" id="JAAXOT010000003">
    <property type="protein sequence ID" value="NKY55922.1"/>
    <property type="molecule type" value="Genomic_DNA"/>
</dbReference>
<proteinExistence type="predicted"/>
<dbReference type="Proteomes" id="UP000570678">
    <property type="component" value="Unassembled WGS sequence"/>
</dbReference>